<feature type="non-terminal residue" evidence="1">
    <location>
        <position position="1"/>
    </location>
</feature>
<evidence type="ECO:0000313" key="1">
    <source>
        <dbReference type="EMBL" id="CAG8823719.1"/>
    </source>
</evidence>
<keyword evidence="2" id="KW-1185">Reference proteome</keyword>
<gene>
    <name evidence="1" type="ORF">GMARGA_LOCUS28411</name>
</gene>
<organism evidence="1 2">
    <name type="scientific">Gigaspora margarita</name>
    <dbReference type="NCBI Taxonomy" id="4874"/>
    <lineage>
        <taxon>Eukaryota</taxon>
        <taxon>Fungi</taxon>
        <taxon>Fungi incertae sedis</taxon>
        <taxon>Mucoromycota</taxon>
        <taxon>Glomeromycotina</taxon>
        <taxon>Glomeromycetes</taxon>
        <taxon>Diversisporales</taxon>
        <taxon>Gigasporaceae</taxon>
        <taxon>Gigaspora</taxon>
    </lineage>
</organism>
<dbReference type="EMBL" id="CAJVQB010036297">
    <property type="protein sequence ID" value="CAG8823719.1"/>
    <property type="molecule type" value="Genomic_DNA"/>
</dbReference>
<proteinExistence type="predicted"/>
<accession>A0ABN7WAF4</accession>
<dbReference type="Proteomes" id="UP000789901">
    <property type="component" value="Unassembled WGS sequence"/>
</dbReference>
<reference evidence="1 2" key="1">
    <citation type="submission" date="2021-06" db="EMBL/GenBank/DDBJ databases">
        <authorList>
            <person name="Kallberg Y."/>
            <person name="Tangrot J."/>
            <person name="Rosling A."/>
        </authorList>
    </citation>
    <scope>NUCLEOTIDE SEQUENCE [LARGE SCALE GENOMIC DNA]</scope>
    <source>
        <strain evidence="1 2">120-4 pot B 10/14</strain>
    </source>
</reference>
<feature type="non-terminal residue" evidence="1">
    <location>
        <position position="475"/>
    </location>
</feature>
<comment type="caution">
    <text evidence="1">The sequence shown here is derived from an EMBL/GenBank/DDBJ whole genome shotgun (WGS) entry which is preliminary data.</text>
</comment>
<evidence type="ECO:0000313" key="2">
    <source>
        <dbReference type="Proteomes" id="UP000789901"/>
    </source>
</evidence>
<name>A0ABN7WAF4_GIGMA</name>
<protein>
    <submittedName>
        <fullName evidence="1">43867_t:CDS:1</fullName>
    </submittedName>
</protein>
<sequence length="475" mass="55760">IKGWRELFIKKNLTEIEQWKTKEIALRIKKCYEMIENQQGRIIKSFLNKPFRKVIIDKYISKNGLHNEIILDPEEIKLKSMSQKRNKGDLVQGGRYRNLGEGIARSYIKTQKIFRTFASACIKEGTVLLAWKVSQIYTIPKDSDWNYDLNNVRSIALIESFRKCLTKILTKYLSKIMVDKRILKGLNFAELHRSFMEEPIQVLNSILEDTKEKEKELWILFQNMCKAFDFVLLEILELALWQICILLKIILNGPKKREPNTIKLCDSLVQEEKRNSITRFLGIWISNNCRETLIKARARGIPEIKIRSGGKTRGKKPKWFSLLEEKIIENAEERTIKPEWISGQANQFGSSISLLEISNDKRKKETVSKIAKLETRIEKCSGYEYNRSIVEGNCTTRIRFDVARKTYNKDPPENKQEFKNLRSLESPEKELILQAELKEELKEKILAILTRNLNHQKRKYCYYTDGSLQKNNKDK</sequence>